<evidence type="ECO:0000313" key="3">
    <source>
        <dbReference type="Proteomes" id="UP001279734"/>
    </source>
</evidence>
<feature type="transmembrane region" description="Helical" evidence="1">
    <location>
        <begin position="12"/>
        <end position="28"/>
    </location>
</feature>
<sequence>MVGRRLAGGGSWVGLLGLGCFVGFLVGSCVGVDWLVVWCPGHLVLFICWCVVAVSCRTGRPLVSAVVQLDGIDLRSFFAVCCFSQRLCCRSRSDVLLWQLMYLMLMHMLFFRAVGLWVSAAIQIGVPQIVAEAWSCWWVTTTG</sequence>
<gene>
    <name evidence="2" type="ORF">Nepgr_006587</name>
</gene>
<keyword evidence="3" id="KW-1185">Reference proteome</keyword>
<evidence type="ECO:0000313" key="2">
    <source>
        <dbReference type="EMBL" id="GMH04747.1"/>
    </source>
</evidence>
<feature type="transmembrane region" description="Helical" evidence="1">
    <location>
        <begin position="34"/>
        <end position="54"/>
    </location>
</feature>
<dbReference type="AlphaFoldDB" id="A0AAD3S5B6"/>
<proteinExistence type="predicted"/>
<keyword evidence="1" id="KW-1133">Transmembrane helix</keyword>
<organism evidence="2 3">
    <name type="scientific">Nepenthes gracilis</name>
    <name type="common">Slender pitcher plant</name>
    <dbReference type="NCBI Taxonomy" id="150966"/>
    <lineage>
        <taxon>Eukaryota</taxon>
        <taxon>Viridiplantae</taxon>
        <taxon>Streptophyta</taxon>
        <taxon>Embryophyta</taxon>
        <taxon>Tracheophyta</taxon>
        <taxon>Spermatophyta</taxon>
        <taxon>Magnoliopsida</taxon>
        <taxon>eudicotyledons</taxon>
        <taxon>Gunneridae</taxon>
        <taxon>Pentapetalae</taxon>
        <taxon>Caryophyllales</taxon>
        <taxon>Nepenthaceae</taxon>
        <taxon>Nepenthes</taxon>
    </lineage>
</organism>
<keyword evidence="1" id="KW-0812">Transmembrane</keyword>
<protein>
    <recommendedName>
        <fullName evidence="4">Transmembrane protein</fullName>
    </recommendedName>
</protein>
<reference evidence="2" key="1">
    <citation type="submission" date="2023-05" db="EMBL/GenBank/DDBJ databases">
        <title>Nepenthes gracilis genome sequencing.</title>
        <authorList>
            <person name="Fukushima K."/>
        </authorList>
    </citation>
    <scope>NUCLEOTIDE SEQUENCE</scope>
    <source>
        <strain evidence="2">SING2019-196</strain>
    </source>
</reference>
<dbReference type="Proteomes" id="UP001279734">
    <property type="component" value="Unassembled WGS sequence"/>
</dbReference>
<comment type="caution">
    <text evidence="2">The sequence shown here is derived from an EMBL/GenBank/DDBJ whole genome shotgun (WGS) entry which is preliminary data.</text>
</comment>
<evidence type="ECO:0008006" key="4">
    <source>
        <dbReference type="Google" id="ProtNLM"/>
    </source>
</evidence>
<evidence type="ECO:0000256" key="1">
    <source>
        <dbReference type="SAM" id="Phobius"/>
    </source>
</evidence>
<keyword evidence="1" id="KW-0472">Membrane</keyword>
<dbReference type="PROSITE" id="PS51257">
    <property type="entry name" value="PROKAR_LIPOPROTEIN"/>
    <property type="match status" value="1"/>
</dbReference>
<dbReference type="EMBL" id="BSYO01000005">
    <property type="protein sequence ID" value="GMH04747.1"/>
    <property type="molecule type" value="Genomic_DNA"/>
</dbReference>
<name>A0AAD3S5B6_NEPGR</name>
<accession>A0AAD3S5B6</accession>